<evidence type="ECO:0000256" key="6">
    <source>
        <dbReference type="ARBA" id="ARBA00023306"/>
    </source>
</evidence>
<evidence type="ECO:0000256" key="5">
    <source>
        <dbReference type="ARBA" id="ARBA00022776"/>
    </source>
</evidence>
<dbReference type="SMART" id="SM00320">
    <property type="entry name" value="WD40"/>
    <property type="match status" value="7"/>
</dbReference>
<feature type="repeat" description="WD" evidence="7">
    <location>
        <begin position="244"/>
        <end position="285"/>
    </location>
</feature>
<organism evidence="10 11">
    <name type="scientific">Sinanodonta woodiana</name>
    <name type="common">Chinese pond mussel</name>
    <name type="synonym">Anodonta woodiana</name>
    <dbReference type="NCBI Taxonomy" id="1069815"/>
    <lineage>
        <taxon>Eukaryota</taxon>
        <taxon>Metazoa</taxon>
        <taxon>Spiralia</taxon>
        <taxon>Lophotrochozoa</taxon>
        <taxon>Mollusca</taxon>
        <taxon>Bivalvia</taxon>
        <taxon>Autobranchia</taxon>
        <taxon>Heteroconchia</taxon>
        <taxon>Palaeoheterodonta</taxon>
        <taxon>Unionida</taxon>
        <taxon>Unionoidea</taxon>
        <taxon>Unionidae</taxon>
        <taxon>Unioninae</taxon>
        <taxon>Sinanodonta</taxon>
    </lineage>
</organism>
<dbReference type="PANTHER" id="PTHR19918:SF8">
    <property type="entry name" value="FI02843P"/>
    <property type="match status" value="1"/>
</dbReference>
<dbReference type="CDD" id="cd00200">
    <property type="entry name" value="WD40"/>
    <property type="match status" value="1"/>
</dbReference>
<feature type="repeat" description="WD" evidence="7">
    <location>
        <begin position="327"/>
        <end position="368"/>
    </location>
</feature>
<dbReference type="AlphaFoldDB" id="A0ABD3UAT3"/>
<dbReference type="InterPro" id="IPR015943">
    <property type="entry name" value="WD40/YVTN_repeat-like_dom_sf"/>
</dbReference>
<evidence type="ECO:0000256" key="4">
    <source>
        <dbReference type="ARBA" id="ARBA00022737"/>
    </source>
</evidence>
<keyword evidence="2 7" id="KW-0853">WD repeat</keyword>
<dbReference type="PANTHER" id="PTHR19918">
    <property type="entry name" value="CELL DIVISION CYCLE 20 CDC20 FIZZY -RELATED"/>
    <property type="match status" value="1"/>
</dbReference>
<feature type="domain" description="CDC20/Fizzy WD40" evidence="9">
    <location>
        <begin position="198"/>
        <end position="491"/>
    </location>
</feature>
<name>A0ABD3UAT3_SINWO</name>
<accession>A0ABD3UAT3</accession>
<evidence type="ECO:0000256" key="2">
    <source>
        <dbReference type="ARBA" id="ARBA00022574"/>
    </source>
</evidence>
<feature type="region of interest" description="Disordered" evidence="8">
    <location>
        <begin position="42"/>
        <end position="103"/>
    </location>
</feature>
<evidence type="ECO:0000313" key="11">
    <source>
        <dbReference type="Proteomes" id="UP001634394"/>
    </source>
</evidence>
<dbReference type="Proteomes" id="UP001634394">
    <property type="component" value="Unassembled WGS sequence"/>
</dbReference>
<comment type="similarity">
    <text evidence="1">Belongs to the WD repeat CDC20/Fizzy family.</text>
</comment>
<evidence type="ECO:0000256" key="7">
    <source>
        <dbReference type="PROSITE-ProRule" id="PRU00221"/>
    </source>
</evidence>
<comment type="caution">
    <text evidence="10">The sequence shown here is derived from an EMBL/GenBank/DDBJ whole genome shotgun (WGS) entry which is preliminary data.</text>
</comment>
<keyword evidence="3" id="KW-0132">Cell division</keyword>
<dbReference type="Pfam" id="PF24807">
    <property type="entry name" value="WD40_CDC20-Fz"/>
    <property type="match status" value="1"/>
</dbReference>
<dbReference type="InterPro" id="IPR001680">
    <property type="entry name" value="WD40_rpt"/>
</dbReference>
<evidence type="ECO:0000256" key="8">
    <source>
        <dbReference type="SAM" id="MobiDB-lite"/>
    </source>
</evidence>
<evidence type="ECO:0000256" key="3">
    <source>
        <dbReference type="ARBA" id="ARBA00022618"/>
    </source>
</evidence>
<evidence type="ECO:0000259" key="9">
    <source>
        <dbReference type="Pfam" id="PF24807"/>
    </source>
</evidence>
<keyword evidence="5" id="KW-0498">Mitosis</keyword>
<dbReference type="Gene3D" id="2.130.10.10">
    <property type="entry name" value="YVTN repeat-like/Quinoprotein amine dehydrogenase"/>
    <property type="match status" value="1"/>
</dbReference>
<feature type="repeat" description="WD" evidence="7">
    <location>
        <begin position="460"/>
        <end position="492"/>
    </location>
</feature>
<dbReference type="EMBL" id="JBJQND010000016">
    <property type="protein sequence ID" value="KAL3846619.1"/>
    <property type="molecule type" value="Genomic_DNA"/>
</dbReference>
<evidence type="ECO:0000256" key="1">
    <source>
        <dbReference type="ARBA" id="ARBA00006445"/>
    </source>
</evidence>
<dbReference type="InterPro" id="IPR033010">
    <property type="entry name" value="Cdc20/Fizzy"/>
</dbReference>
<dbReference type="InterPro" id="IPR036322">
    <property type="entry name" value="WD40_repeat_dom_sf"/>
</dbReference>
<protein>
    <recommendedName>
        <fullName evidence="9">CDC20/Fizzy WD40 domain-containing protein</fullName>
    </recommendedName>
</protein>
<dbReference type="PROSITE" id="PS50294">
    <property type="entry name" value="WD_REPEATS_REGION"/>
    <property type="match status" value="2"/>
</dbReference>
<keyword evidence="4" id="KW-0677">Repeat</keyword>
<dbReference type="PROSITE" id="PS50082">
    <property type="entry name" value="WD_REPEATS_2"/>
    <property type="match status" value="3"/>
</dbReference>
<gene>
    <name evidence="10" type="ORF">ACJMK2_017594</name>
</gene>
<evidence type="ECO:0000313" key="10">
    <source>
        <dbReference type="EMBL" id="KAL3846619.1"/>
    </source>
</evidence>
<keyword evidence="11" id="KW-1185">Reference proteome</keyword>
<dbReference type="InterPro" id="IPR056150">
    <property type="entry name" value="WD40_CDC20-Fz"/>
</dbReference>
<keyword evidence="6" id="KW-0131">Cell cycle</keyword>
<reference evidence="10 11" key="1">
    <citation type="submission" date="2024-11" db="EMBL/GenBank/DDBJ databases">
        <title>Chromosome-level genome assembly of the freshwater bivalve Anodonta woodiana.</title>
        <authorList>
            <person name="Chen X."/>
        </authorList>
    </citation>
    <scope>NUCLEOTIDE SEQUENCE [LARGE SCALE GENOMIC DNA]</scope>
    <source>
        <strain evidence="10">MN2024</strain>
        <tissue evidence="10">Gills</tissue>
    </source>
</reference>
<sequence>MSHFNFENVVSELTRLDAPIQNGPLMRWQRKALESAGRQVSINSGVPMSPIQARATKTPGKTPKSAGKHSSGNKVTPGKSGIKEKAAGKTPSKTPGKGAQCRFIPNRSTTDIELSHYAIFAEKQELSPSKEPYQHQLIDAMNLKQVPQDAKILCFQKQKAPAAEGHNSNLKVLYSSNKCALPKTASTRQIPTQPDRILDAPELLDDYYLNLLHWSSTNFMAVALGNSVYIWNASTGSIVQLMEMQEADEYISCVRWVKEGTCLAVGLSEGKIQLWDAGQQKLMRTMTGHSSRIGTLDWNSYICSSGSRSGLIMHHDVRVADHIVANLSNHTQEVCGLSWSPDGRYLASGGNDNLINIWDASLGSEVLPVHTFTHHQAAVKALSWCPWQPHLLASGGGTADRHIRFWNVGTGSCLNFVDAQSQVCSILWSTEYKELISGHGYSQNQLTIWKYPNMTRVADLTGHTSRVLCLTMSPDGTTVASAAADETIRLWKCFSTDKFKKQTASKNSKETQDFGLRSSIR</sequence>
<proteinExistence type="inferred from homology"/>
<dbReference type="GO" id="GO:0051301">
    <property type="term" value="P:cell division"/>
    <property type="evidence" value="ECO:0007669"/>
    <property type="project" value="UniProtKB-KW"/>
</dbReference>
<dbReference type="SUPFAM" id="SSF50978">
    <property type="entry name" value="WD40 repeat-like"/>
    <property type="match status" value="1"/>
</dbReference>